<feature type="region of interest" description="Disordered" evidence="2">
    <location>
        <begin position="518"/>
        <end position="579"/>
    </location>
</feature>
<proteinExistence type="predicted"/>
<gene>
    <name evidence="3" type="ORF">EGYM00392_LOCUS2188</name>
</gene>
<dbReference type="Pfam" id="PF03747">
    <property type="entry name" value="ADP_ribosyl_GH"/>
    <property type="match status" value="1"/>
</dbReference>
<organism evidence="3">
    <name type="scientific">Eutreptiella gymnastica</name>
    <dbReference type="NCBI Taxonomy" id="73025"/>
    <lineage>
        <taxon>Eukaryota</taxon>
        <taxon>Discoba</taxon>
        <taxon>Euglenozoa</taxon>
        <taxon>Euglenida</taxon>
        <taxon>Spirocuta</taxon>
        <taxon>Euglenophyceae</taxon>
        <taxon>Eutreptiales</taxon>
        <taxon>Eutreptiaceae</taxon>
        <taxon>Eutreptiella</taxon>
    </lineage>
</organism>
<keyword evidence="1" id="KW-0460">Magnesium</keyword>
<dbReference type="AlphaFoldDB" id="A0A7S1HTZ1"/>
<dbReference type="GO" id="GO:0046872">
    <property type="term" value="F:metal ion binding"/>
    <property type="evidence" value="ECO:0007669"/>
    <property type="project" value="UniProtKB-KW"/>
</dbReference>
<keyword evidence="1" id="KW-0479">Metal-binding</keyword>
<name>A0A7S1HTZ1_9EUGL</name>
<feature type="binding site" evidence="1">
    <location>
        <position position="158"/>
    </location>
    <ligand>
        <name>Mg(2+)</name>
        <dbReference type="ChEBI" id="CHEBI:18420"/>
        <label>1</label>
    </ligand>
</feature>
<dbReference type="InterPro" id="IPR036705">
    <property type="entry name" value="Ribosyl_crysJ1_sf"/>
</dbReference>
<feature type="binding site" evidence="1">
    <location>
        <position position="428"/>
    </location>
    <ligand>
        <name>Mg(2+)</name>
        <dbReference type="ChEBI" id="CHEBI:18420"/>
        <label>1</label>
    </ligand>
</feature>
<evidence type="ECO:0008006" key="4">
    <source>
        <dbReference type="Google" id="ProtNLM"/>
    </source>
</evidence>
<feature type="binding site" evidence="1">
    <location>
        <position position="159"/>
    </location>
    <ligand>
        <name>Mg(2+)</name>
        <dbReference type="ChEBI" id="CHEBI:18420"/>
        <label>1</label>
    </ligand>
</feature>
<dbReference type="SUPFAM" id="SSF101478">
    <property type="entry name" value="ADP-ribosylglycohydrolase"/>
    <property type="match status" value="1"/>
</dbReference>
<comment type="cofactor">
    <cofactor evidence="1">
        <name>Mg(2+)</name>
        <dbReference type="ChEBI" id="CHEBI:18420"/>
    </cofactor>
    <text evidence="1">Binds 2 magnesium ions per subunit.</text>
</comment>
<evidence type="ECO:0000313" key="3">
    <source>
        <dbReference type="EMBL" id="CAD8991145.1"/>
    </source>
</evidence>
<feature type="compositionally biased region" description="Acidic residues" evidence="2">
    <location>
        <begin position="522"/>
        <end position="553"/>
    </location>
</feature>
<dbReference type="InterPro" id="IPR050792">
    <property type="entry name" value="ADP-ribosylglycohydrolase"/>
</dbReference>
<dbReference type="EMBL" id="HBGA01006230">
    <property type="protein sequence ID" value="CAD8991145.1"/>
    <property type="molecule type" value="Transcribed_RNA"/>
</dbReference>
<accession>A0A7S1HTZ1</accession>
<dbReference type="InterPro" id="IPR005502">
    <property type="entry name" value="Ribosyl_crysJ1"/>
</dbReference>
<feature type="binding site" evidence="1">
    <location>
        <position position="431"/>
    </location>
    <ligand>
        <name>Mg(2+)</name>
        <dbReference type="ChEBI" id="CHEBI:18420"/>
        <label>1</label>
    </ligand>
</feature>
<sequence length="579" mass="63601">MAEPTAECQLAGLPAEMLTALSKLAEQLDRREMKVTSQARSRTRALRYSIFTRAFAGGGFASSPSPSDGTDRGISEAMDGILQAAVAENPEVDRAVGAMIGNALGDSLGHPLEFIAVDESPDLGPQRPHLDPEFLTAAGAPLYWEEENRFNLKPGQWTDDFSMALCLADSLLVHRYYHGADARVRWYNWWHNGYNNGFRFDSSRGSELGTDASSVGLGGNISKSINDLELYRINPDAIPPYYQSEGEDAGNGSIMRLSPVPIMFHFDVALAEDVAVQQSRGTHPGNDAAASCRFITFFIVQAIKSGLPSAVPGGPATPTQQFVDQCVADFIRSHDLEADSGMRKLKQLLASAEAAESKEVCWNWKLPQLPISQAIRNRRKEGSYNGYPVLPSYWGSYCLDGLAMALWGVYHTTCFEAAVLKVVNLLGDADSTGAVAGQMAGALYGYQSLKGANGSRPVKYKVRQVESDCTADTSETGDGKGSAFQSMGESWLHHLRRWDPYSEVPLRAVLLYCLQPKQAPERDDDSEDDEDFEEEKAKEEDEQSDGSDEDEQQEEKIEEFTDDVETTSDLPSSKRIRQE</sequence>
<evidence type="ECO:0000256" key="1">
    <source>
        <dbReference type="PIRSR" id="PIRSR605502-1"/>
    </source>
</evidence>
<evidence type="ECO:0000256" key="2">
    <source>
        <dbReference type="SAM" id="MobiDB-lite"/>
    </source>
</evidence>
<protein>
    <recommendedName>
        <fullName evidence="4">ADP-ribosylglycohydrolase</fullName>
    </recommendedName>
</protein>
<dbReference type="PANTHER" id="PTHR16222:SF12">
    <property type="entry name" value="ADP-RIBOSYLGLYCOHYDROLASE-RELATED"/>
    <property type="match status" value="1"/>
</dbReference>
<reference evidence="3" key="1">
    <citation type="submission" date="2021-01" db="EMBL/GenBank/DDBJ databases">
        <authorList>
            <person name="Corre E."/>
            <person name="Pelletier E."/>
            <person name="Niang G."/>
            <person name="Scheremetjew M."/>
            <person name="Finn R."/>
            <person name="Kale V."/>
            <person name="Holt S."/>
            <person name="Cochrane G."/>
            <person name="Meng A."/>
            <person name="Brown T."/>
            <person name="Cohen L."/>
        </authorList>
    </citation>
    <scope>NUCLEOTIDE SEQUENCE</scope>
    <source>
        <strain evidence="3">NIES-381</strain>
    </source>
</reference>
<dbReference type="Gene3D" id="1.10.4080.10">
    <property type="entry name" value="ADP-ribosylation/Crystallin J1"/>
    <property type="match status" value="1"/>
</dbReference>
<dbReference type="PANTHER" id="PTHR16222">
    <property type="entry name" value="ADP-RIBOSYLGLYCOHYDROLASE"/>
    <property type="match status" value="1"/>
</dbReference>
<feature type="binding site" evidence="1">
    <location>
        <position position="430"/>
    </location>
    <ligand>
        <name>Mg(2+)</name>
        <dbReference type="ChEBI" id="CHEBI:18420"/>
        <label>1</label>
    </ligand>
</feature>
<feature type="binding site" evidence="1">
    <location>
        <position position="160"/>
    </location>
    <ligand>
        <name>Mg(2+)</name>
        <dbReference type="ChEBI" id="CHEBI:18420"/>
        <label>1</label>
    </ligand>
</feature>